<feature type="domain" description="Multidrug resistance protein MdtA-like barrel-sandwich hybrid" evidence="3">
    <location>
        <begin position="66"/>
        <end position="192"/>
    </location>
</feature>
<keyword evidence="2" id="KW-0175">Coiled coil</keyword>
<dbReference type="GO" id="GO:0015562">
    <property type="term" value="F:efflux transmembrane transporter activity"/>
    <property type="evidence" value="ECO:0007669"/>
    <property type="project" value="TreeGrafter"/>
</dbReference>
<comment type="similarity">
    <text evidence="1">Belongs to the membrane fusion protein (MFP) (TC 8.A.1) family.</text>
</comment>
<dbReference type="SUPFAM" id="SSF111369">
    <property type="entry name" value="HlyD-like secretion proteins"/>
    <property type="match status" value="1"/>
</dbReference>
<evidence type="ECO:0000259" key="3">
    <source>
        <dbReference type="Pfam" id="PF25917"/>
    </source>
</evidence>
<dbReference type="GO" id="GO:1990281">
    <property type="term" value="C:efflux pump complex"/>
    <property type="evidence" value="ECO:0007669"/>
    <property type="project" value="TreeGrafter"/>
</dbReference>
<dbReference type="Pfam" id="PF25917">
    <property type="entry name" value="BSH_RND"/>
    <property type="match status" value="1"/>
</dbReference>
<name>A0A0R2UCC1_9GAMM</name>
<dbReference type="PANTHER" id="PTHR30469:SF29">
    <property type="entry name" value="BLR2860 PROTEIN"/>
    <property type="match status" value="1"/>
</dbReference>
<dbReference type="EMBL" id="LICA01000043">
    <property type="protein sequence ID" value="KRO96696.1"/>
    <property type="molecule type" value="Genomic_DNA"/>
</dbReference>
<dbReference type="AlphaFoldDB" id="A0A0R2UCC1"/>
<dbReference type="NCBIfam" id="TIGR01730">
    <property type="entry name" value="RND_mfp"/>
    <property type="match status" value="1"/>
</dbReference>
<organism evidence="4 5">
    <name type="scientific">SAR92 bacterium BACL26 MAG-121220-bin70</name>
    <dbReference type="NCBI Taxonomy" id="1655626"/>
    <lineage>
        <taxon>Bacteria</taxon>
        <taxon>Pseudomonadati</taxon>
        <taxon>Pseudomonadota</taxon>
        <taxon>Gammaproteobacteria</taxon>
        <taxon>Cellvibrionales</taxon>
        <taxon>Porticoccaceae</taxon>
        <taxon>SAR92 clade</taxon>
    </lineage>
</organism>
<dbReference type="Gene3D" id="2.40.30.170">
    <property type="match status" value="1"/>
</dbReference>
<accession>A0A0R2UCC1</accession>
<dbReference type="Proteomes" id="UP000051213">
    <property type="component" value="Unassembled WGS sequence"/>
</dbReference>
<dbReference type="Gene3D" id="1.10.287.470">
    <property type="entry name" value="Helix hairpin bin"/>
    <property type="match status" value="1"/>
</dbReference>
<dbReference type="Gene3D" id="2.40.50.100">
    <property type="match status" value="1"/>
</dbReference>
<proteinExistence type="inferred from homology"/>
<sequence>MNNNVRLAAIFVTSLIVWFGSGFLTSSESPTASMTPAPLTVVQVTQYSEQLYLPKLTLRAHTESNRTVNVLAQVAGQISKVLVEEGALVNEGDAICQINAEDRYLRLDQSKANFEQSEITYQGALTLKTGGYQSDLAISQAKARLATARTNLKSAQLNVNNLQVTAPFAGIVENRPVEVGDYVFVGSLCASVVELHPIKVTALVSEHDINRIDIGSSALATLGDGRTVSATVVYLAYEANPTTRNYRLETTASNVDRSIRAGLSSRLELRLKGVNAHLIPASSILLNDLGQTVVRVLLEGNLVGSVKVSSLGEASDGLWVSGLPSEVSVITVGQNYIIDGESVDPSFIVDEANS</sequence>
<dbReference type="InterPro" id="IPR006143">
    <property type="entry name" value="RND_pump_MFP"/>
</dbReference>
<gene>
    <name evidence="4" type="ORF">ABS24_01875</name>
</gene>
<comment type="caution">
    <text evidence="4">The sequence shown here is derived from an EMBL/GenBank/DDBJ whole genome shotgun (WGS) entry which is preliminary data.</text>
</comment>
<evidence type="ECO:0000313" key="5">
    <source>
        <dbReference type="Proteomes" id="UP000051213"/>
    </source>
</evidence>
<protein>
    <recommendedName>
        <fullName evidence="3">Multidrug resistance protein MdtA-like barrel-sandwich hybrid domain-containing protein</fullName>
    </recommendedName>
</protein>
<dbReference type="PANTHER" id="PTHR30469">
    <property type="entry name" value="MULTIDRUG RESISTANCE PROTEIN MDTA"/>
    <property type="match status" value="1"/>
</dbReference>
<evidence type="ECO:0000256" key="1">
    <source>
        <dbReference type="ARBA" id="ARBA00009477"/>
    </source>
</evidence>
<evidence type="ECO:0000256" key="2">
    <source>
        <dbReference type="SAM" id="Coils"/>
    </source>
</evidence>
<evidence type="ECO:0000313" key="4">
    <source>
        <dbReference type="EMBL" id="KRO96696.1"/>
    </source>
</evidence>
<feature type="coiled-coil region" evidence="2">
    <location>
        <begin position="138"/>
        <end position="165"/>
    </location>
</feature>
<reference evidence="4 5" key="1">
    <citation type="submission" date="2015-10" db="EMBL/GenBank/DDBJ databases">
        <title>Metagenome-Assembled Genomes uncover a global brackish microbiome.</title>
        <authorList>
            <person name="Hugerth L.W."/>
            <person name="Larsson J."/>
            <person name="Alneberg J."/>
            <person name="Lindh M.V."/>
            <person name="Legrand C."/>
            <person name="Pinhassi J."/>
            <person name="Andersson A.F."/>
        </authorList>
    </citation>
    <scope>NUCLEOTIDE SEQUENCE [LARGE SCALE GENOMIC DNA]</scope>
    <source>
        <strain evidence="4">BACL26 MAG-121220-bin70</strain>
    </source>
</reference>
<dbReference type="InterPro" id="IPR058625">
    <property type="entry name" value="MdtA-like_BSH"/>
</dbReference>